<sequence length="553" mass="64458">MPKRGKEPRPSSRHSSGRFSPSSQPLRQSRNDYQIAGSSRSTCDSTSGRRSPHTKDNIKKSNGNVHPGNSSNRMSIVNSPIILTDDDDDDDNVYKNLDTNVNLFRENGNKLKPDTGEGASLVKHFVPSADRYHTSQSVEKPTFRGPETDVLHDLGNDKLKTIRVQMIRADIQQNESFRKTYLVEDPIAGNRSKDKNHQNFEERQAHFNQNNQQMLYDNDKNYGMTHPMSPTRLMSRDQSLSPRITMARPPSPPLPYSPERDHFNSDNNMLRRDRSKRSPERNAHDRPPRPEHFLEQMKMDNFSSGPPPEPRSPEIQRFRPGDHNRHRSKDDPIHYEDRPRHSRSPVYFENHYQYNRNMSPNNRSFSPNHEQLPITPPSLRELSSPLRDRPPHPNDRPRRRRTPPPRRDRSRERRRRLSPRRRTPPPVRSPIKRRENGKKRGPNKNQEARKRDAKERKRRSQSKPKSSTQQEHQQQQNSFQQPQPQPMYPPPPPPGVVRMPPRPFPPGPMMIPLRPPPFPPPMGAWRPPRPPMQAPPSGWPYPRKFHIPITIYV</sequence>
<dbReference type="EMBL" id="OU899037">
    <property type="protein sequence ID" value="CAH1736920.1"/>
    <property type="molecule type" value="Genomic_DNA"/>
</dbReference>
<feature type="compositionally biased region" description="Polar residues" evidence="1">
    <location>
        <begin position="60"/>
        <end position="75"/>
    </location>
</feature>
<feature type="compositionally biased region" description="Polar residues" evidence="1">
    <location>
        <begin position="352"/>
        <end position="369"/>
    </location>
</feature>
<feature type="compositionally biased region" description="Basic and acidic residues" evidence="1">
    <location>
        <begin position="386"/>
        <end position="396"/>
    </location>
</feature>
<name>A0A9P0JBP2_APHGO</name>
<reference evidence="2" key="2">
    <citation type="submission" date="2022-10" db="EMBL/GenBank/DDBJ databases">
        <authorList>
            <consortium name="ENA_rothamsted_submissions"/>
            <consortium name="culmorum"/>
            <person name="King R."/>
        </authorList>
    </citation>
    <scope>NUCLEOTIDE SEQUENCE</scope>
</reference>
<keyword evidence="3" id="KW-1185">Reference proteome</keyword>
<feature type="region of interest" description="Disordered" evidence="1">
    <location>
        <begin position="217"/>
        <end position="541"/>
    </location>
</feature>
<feature type="compositionally biased region" description="Low complexity" evidence="1">
    <location>
        <begin position="463"/>
        <end position="482"/>
    </location>
</feature>
<evidence type="ECO:0000313" key="3">
    <source>
        <dbReference type="Proteomes" id="UP001154329"/>
    </source>
</evidence>
<organism evidence="2 3">
    <name type="scientific">Aphis gossypii</name>
    <name type="common">Cotton aphid</name>
    <dbReference type="NCBI Taxonomy" id="80765"/>
    <lineage>
        <taxon>Eukaryota</taxon>
        <taxon>Metazoa</taxon>
        <taxon>Ecdysozoa</taxon>
        <taxon>Arthropoda</taxon>
        <taxon>Hexapoda</taxon>
        <taxon>Insecta</taxon>
        <taxon>Pterygota</taxon>
        <taxon>Neoptera</taxon>
        <taxon>Paraneoptera</taxon>
        <taxon>Hemiptera</taxon>
        <taxon>Sternorrhyncha</taxon>
        <taxon>Aphidomorpha</taxon>
        <taxon>Aphidoidea</taxon>
        <taxon>Aphididae</taxon>
        <taxon>Aphidini</taxon>
        <taxon>Aphis</taxon>
        <taxon>Aphis</taxon>
    </lineage>
</organism>
<feature type="compositionally biased region" description="Basic residues" evidence="1">
    <location>
        <begin position="412"/>
        <end position="423"/>
    </location>
</feature>
<feature type="compositionally biased region" description="Basic and acidic residues" evidence="1">
    <location>
        <begin position="446"/>
        <end position="455"/>
    </location>
</feature>
<evidence type="ECO:0000256" key="1">
    <source>
        <dbReference type="SAM" id="MobiDB-lite"/>
    </source>
</evidence>
<feature type="compositionally biased region" description="Basic and acidic residues" evidence="1">
    <location>
        <begin position="1"/>
        <end position="10"/>
    </location>
</feature>
<evidence type="ECO:0000313" key="2">
    <source>
        <dbReference type="EMBL" id="CAH1736920.1"/>
    </source>
</evidence>
<gene>
    <name evidence="2" type="ORF">APHIGO_LOCUS10550</name>
</gene>
<reference evidence="2" key="1">
    <citation type="submission" date="2022-02" db="EMBL/GenBank/DDBJ databases">
        <authorList>
            <person name="King R."/>
        </authorList>
    </citation>
    <scope>NUCLEOTIDE SEQUENCE</scope>
</reference>
<accession>A0A9P0JBP2</accession>
<feature type="compositionally biased region" description="Basic and acidic residues" evidence="1">
    <location>
        <begin position="258"/>
        <end position="298"/>
    </location>
</feature>
<proteinExistence type="predicted"/>
<feature type="compositionally biased region" description="Polar residues" evidence="1">
    <location>
        <begin position="24"/>
        <end position="49"/>
    </location>
</feature>
<feature type="compositionally biased region" description="Pro residues" evidence="1">
    <location>
        <begin position="483"/>
        <end position="539"/>
    </location>
</feature>
<protein>
    <submittedName>
        <fullName evidence="2">Uncharacterized protein</fullName>
    </submittedName>
</protein>
<dbReference type="AlphaFoldDB" id="A0A9P0JBP2"/>
<dbReference type="Proteomes" id="UP001154329">
    <property type="component" value="Chromosome 4"/>
</dbReference>
<feature type="compositionally biased region" description="Basic and acidic residues" evidence="1">
    <location>
        <begin position="311"/>
        <end position="339"/>
    </location>
</feature>
<feature type="region of interest" description="Disordered" evidence="1">
    <location>
        <begin position="1"/>
        <end position="75"/>
    </location>
</feature>